<sequence length="249" mass="28392">MVLSGMKIIPVILGITGVVGGGSFGLTTYLMNKSGDGIQKEKAIDLKIENFKDHQKTEKDSLPISSQNDEGQLVGDSIDSLEVKSEEEKDDSQDLSELLVEDSNIRESYLSAKENKKIIAEYIYRNNEDDNNFLYPICEYWIEPKNETGKKLTPQQECLELISKSIEESKREKSLMWLRVDEQHFQSIFKEYFYSFSEDVDSSRGLFEREQWSYGSDWICITTTKANSEGIVVGCEKKSSEISQNNDLS</sequence>
<evidence type="ECO:0000256" key="1">
    <source>
        <dbReference type="SAM" id="Phobius"/>
    </source>
</evidence>
<dbReference type="RefSeq" id="WP_013609695.1">
    <property type="nucleotide sequence ID" value="NC_015155.1"/>
</dbReference>
<keyword evidence="1" id="KW-1133">Transmembrane helix</keyword>
<proteinExistence type="predicted"/>
<feature type="transmembrane region" description="Helical" evidence="1">
    <location>
        <begin position="12"/>
        <end position="32"/>
    </location>
</feature>
<dbReference type="KEGG" id="mss:MSU_0203"/>
<accession>F0QQH7</accession>
<dbReference type="Proteomes" id="UP000007484">
    <property type="component" value="Chromosome"/>
</dbReference>
<evidence type="ECO:0000313" key="2">
    <source>
        <dbReference type="EMBL" id="ADX97747.1"/>
    </source>
</evidence>
<keyword evidence="1" id="KW-0812">Transmembrane</keyword>
<keyword evidence="1" id="KW-0472">Membrane</keyword>
<protein>
    <submittedName>
        <fullName evidence="2">Uncharacterized protein</fullName>
    </submittedName>
</protein>
<dbReference type="EMBL" id="CP002525">
    <property type="protein sequence ID" value="ADX97747.1"/>
    <property type="molecule type" value="Genomic_DNA"/>
</dbReference>
<reference evidence="2 3" key="1">
    <citation type="journal article" date="2011" name="J. Bacteriol.">
        <title>Complete genome sequences of two hemotropic Mycoplasmas, Mycoplasma haemofelis strain Ohio2 and Mycoplasma suis strain Illinois.</title>
        <authorList>
            <person name="Messick J.B."/>
            <person name="Santos A.P."/>
            <person name="Guimaraes A.M."/>
        </authorList>
    </citation>
    <scope>NUCLEOTIDE SEQUENCE [LARGE SCALE GENOMIC DNA]</scope>
    <source>
        <strain evidence="2 3">Illinois</strain>
    </source>
</reference>
<evidence type="ECO:0000313" key="3">
    <source>
        <dbReference type="Proteomes" id="UP000007484"/>
    </source>
</evidence>
<dbReference type="HOGENOM" id="CLU_896654_0_0_14"/>
<dbReference type="STRING" id="768700.MSU_0203"/>
<organism evidence="2 3">
    <name type="scientific">Mycoplasma suis (strain Illinois)</name>
    <dbReference type="NCBI Taxonomy" id="768700"/>
    <lineage>
        <taxon>Bacteria</taxon>
        <taxon>Bacillati</taxon>
        <taxon>Mycoplasmatota</taxon>
        <taxon>Mollicutes</taxon>
        <taxon>Mycoplasmataceae</taxon>
        <taxon>Mycoplasma</taxon>
    </lineage>
</organism>
<name>F0QQH7_MYCSL</name>
<gene>
    <name evidence="2" type="ordered locus">MSU_0203</name>
</gene>
<keyword evidence="3" id="KW-1185">Reference proteome</keyword>
<dbReference type="AlphaFoldDB" id="F0QQH7"/>